<gene>
    <name evidence="2" type="ORF">CES85_3460</name>
</gene>
<sequence>MFSFRLKYAGSITDTATDPTKNGFHGADRVLAIVAVLLNVAVANLDIAIANTALPQMAFSLDVTA</sequence>
<feature type="transmembrane region" description="Helical" evidence="1">
    <location>
        <begin position="30"/>
        <end position="50"/>
    </location>
</feature>
<dbReference type="EMBL" id="CP022605">
    <property type="protein sequence ID" value="ASV88504.1"/>
    <property type="molecule type" value="Genomic_DNA"/>
</dbReference>
<dbReference type="KEGG" id="och:CES85_3460"/>
<reference evidence="2 3" key="1">
    <citation type="submission" date="2017-07" db="EMBL/GenBank/DDBJ databases">
        <title>Phylogenetic study on the rhizospheric bacterium Ochrobactrum sp. A44.</title>
        <authorList>
            <person name="Krzyzanowska D.M."/>
            <person name="Ossowicki A."/>
            <person name="Rajewska M."/>
            <person name="Maciag T."/>
            <person name="Kaczynski Z."/>
            <person name="Czerwicka M."/>
            <person name="Jafra S."/>
        </authorList>
    </citation>
    <scope>NUCLEOTIDE SEQUENCE [LARGE SCALE GENOMIC DNA]</scope>
    <source>
        <strain evidence="2 3">A44</strain>
        <plasmid evidence="2 3">unnamed1</plasmid>
    </source>
</reference>
<evidence type="ECO:0000256" key="1">
    <source>
        <dbReference type="SAM" id="Phobius"/>
    </source>
</evidence>
<accession>A0A248UPD2</accession>
<keyword evidence="1" id="KW-0472">Membrane</keyword>
<dbReference type="RefSeq" id="WP_095448544.1">
    <property type="nucleotide sequence ID" value="NZ_CP022605.1"/>
</dbReference>
<dbReference type="AlphaFoldDB" id="A0A248UPD2"/>
<evidence type="ECO:0000313" key="3">
    <source>
        <dbReference type="Proteomes" id="UP000215256"/>
    </source>
</evidence>
<keyword evidence="2" id="KW-0614">Plasmid</keyword>
<protein>
    <submittedName>
        <fullName evidence="2">Uncharacterized protein</fullName>
    </submittedName>
</protein>
<name>A0A248UPD2_9HYPH</name>
<dbReference type="Proteomes" id="UP000215256">
    <property type="component" value="Plasmid unnamed1"/>
</dbReference>
<proteinExistence type="predicted"/>
<keyword evidence="1" id="KW-0812">Transmembrane</keyword>
<geneLocation type="plasmid" evidence="2 3">
    <name>unnamed1</name>
</geneLocation>
<organism evidence="2 3">
    <name type="scientific">Ochrobactrum quorumnocens</name>
    <dbReference type="NCBI Taxonomy" id="271865"/>
    <lineage>
        <taxon>Bacteria</taxon>
        <taxon>Pseudomonadati</taxon>
        <taxon>Pseudomonadota</taxon>
        <taxon>Alphaproteobacteria</taxon>
        <taxon>Hyphomicrobiales</taxon>
        <taxon>Brucellaceae</taxon>
        <taxon>Brucella/Ochrobactrum group</taxon>
        <taxon>Ochrobactrum</taxon>
    </lineage>
</organism>
<evidence type="ECO:0000313" key="2">
    <source>
        <dbReference type="EMBL" id="ASV88504.1"/>
    </source>
</evidence>
<keyword evidence="1" id="KW-1133">Transmembrane helix</keyword>